<keyword evidence="2" id="KW-0732">Signal</keyword>
<feature type="chain" id="PRO_5046567310" evidence="2">
    <location>
        <begin position="24"/>
        <end position="299"/>
    </location>
</feature>
<evidence type="ECO:0000256" key="2">
    <source>
        <dbReference type="SAM" id="SignalP"/>
    </source>
</evidence>
<evidence type="ECO:0000313" key="3">
    <source>
        <dbReference type="EMBL" id="WUT84644.1"/>
    </source>
</evidence>
<feature type="compositionally biased region" description="Low complexity" evidence="1">
    <location>
        <begin position="34"/>
        <end position="46"/>
    </location>
</feature>
<feature type="signal peptide" evidence="2">
    <location>
        <begin position="1"/>
        <end position="23"/>
    </location>
</feature>
<organism evidence="3 4">
    <name type="scientific">Streptomyces melanogenes</name>
    <dbReference type="NCBI Taxonomy" id="67326"/>
    <lineage>
        <taxon>Bacteria</taxon>
        <taxon>Bacillati</taxon>
        <taxon>Actinomycetota</taxon>
        <taxon>Actinomycetes</taxon>
        <taxon>Kitasatosporales</taxon>
        <taxon>Streptomycetaceae</taxon>
        <taxon>Streptomyces</taxon>
    </lineage>
</organism>
<evidence type="ECO:0000313" key="4">
    <source>
        <dbReference type="Proteomes" id="UP001432060"/>
    </source>
</evidence>
<feature type="region of interest" description="Disordered" evidence="1">
    <location>
        <begin position="128"/>
        <end position="224"/>
    </location>
</feature>
<accession>A0ABZ1XMK8</accession>
<dbReference type="RefSeq" id="WP_329401148.1">
    <property type="nucleotide sequence ID" value="NZ_CP109019.1"/>
</dbReference>
<reference evidence="3" key="1">
    <citation type="submission" date="2022-10" db="EMBL/GenBank/DDBJ databases">
        <title>The complete genomes of actinobacterial strains from the NBC collection.</title>
        <authorList>
            <person name="Joergensen T.S."/>
            <person name="Alvarez Arevalo M."/>
            <person name="Sterndorff E.B."/>
            <person name="Faurdal D."/>
            <person name="Vuksanovic O."/>
            <person name="Mourched A.-S."/>
            <person name="Charusanti P."/>
            <person name="Shaw S."/>
            <person name="Blin K."/>
            <person name="Weber T."/>
        </authorList>
    </citation>
    <scope>NUCLEOTIDE SEQUENCE</scope>
    <source>
        <strain evidence="3">NBC_00668</strain>
    </source>
</reference>
<dbReference type="EMBL" id="CP109019">
    <property type="protein sequence ID" value="WUT84644.1"/>
    <property type="molecule type" value="Genomic_DNA"/>
</dbReference>
<feature type="region of interest" description="Disordered" evidence="1">
    <location>
        <begin position="25"/>
        <end position="47"/>
    </location>
</feature>
<dbReference type="PROSITE" id="PS51257">
    <property type="entry name" value="PROKAR_LIPOPROTEIN"/>
    <property type="match status" value="1"/>
</dbReference>
<proteinExistence type="predicted"/>
<evidence type="ECO:0000256" key="1">
    <source>
        <dbReference type="SAM" id="MobiDB-lite"/>
    </source>
</evidence>
<name>A0ABZ1XMK8_9ACTN</name>
<feature type="compositionally biased region" description="Pro residues" evidence="1">
    <location>
        <begin position="199"/>
        <end position="210"/>
    </location>
</feature>
<feature type="compositionally biased region" description="Basic and acidic residues" evidence="1">
    <location>
        <begin position="128"/>
        <end position="141"/>
    </location>
</feature>
<keyword evidence="4" id="KW-1185">Reference proteome</keyword>
<sequence>MQRKAYVPGVALLVVLVAGCSSGSGTDGATTDSKAGVPKAAAAPPGRYRTLPEPCRAVNKGVLKDMLPGAAELPDDQKAKAYAGAAELTYDTDRRVGCRWKDEAPDAVRRLYVDFERVVSYDPAVSDDDRAKAVYGKKESAAKLPTAPKDGGKDTPRPGGSKAGAGKSAPPSGSPNGTPSGKPSAGLHAQNQAASPASPTTPPASPPASSGPPATTPDGLKPRILTGLGDAAYLDDALTASGSAAQRRTVTVVFRTSNVIVTVEYTEQPGSPGATAPDSQELQEKTQALAAKLAELFGD</sequence>
<feature type="compositionally biased region" description="Low complexity" evidence="1">
    <location>
        <begin position="158"/>
        <end position="184"/>
    </location>
</feature>
<dbReference type="Proteomes" id="UP001432060">
    <property type="component" value="Chromosome"/>
</dbReference>
<gene>
    <name evidence="3" type="ORF">OG515_21875</name>
</gene>
<protein>
    <submittedName>
        <fullName evidence="3">DUF3558 domain-containing protein</fullName>
    </submittedName>
</protein>